<dbReference type="AlphaFoldDB" id="A0A0C1ZXV1"/>
<dbReference type="Proteomes" id="UP000031599">
    <property type="component" value="Unassembled WGS sequence"/>
</dbReference>
<evidence type="ECO:0000313" key="3">
    <source>
        <dbReference type="Proteomes" id="UP000031599"/>
    </source>
</evidence>
<feature type="region of interest" description="Disordered" evidence="1">
    <location>
        <begin position="90"/>
        <end position="112"/>
    </location>
</feature>
<feature type="compositionally biased region" description="Pro residues" evidence="1">
    <location>
        <begin position="95"/>
        <end position="104"/>
    </location>
</feature>
<protein>
    <submittedName>
        <fullName evidence="2">Uncharacterized protein</fullName>
    </submittedName>
</protein>
<dbReference type="EMBL" id="JMCC02000043">
    <property type="protein sequence ID" value="KIG16073.1"/>
    <property type="molecule type" value="Genomic_DNA"/>
</dbReference>
<accession>A0A0C1ZXV1</accession>
<name>A0A0C1ZXV1_9BACT</name>
<organism evidence="2 3">
    <name type="scientific">Enhygromyxa salina</name>
    <dbReference type="NCBI Taxonomy" id="215803"/>
    <lineage>
        <taxon>Bacteria</taxon>
        <taxon>Pseudomonadati</taxon>
        <taxon>Myxococcota</taxon>
        <taxon>Polyangia</taxon>
        <taxon>Nannocystales</taxon>
        <taxon>Nannocystaceae</taxon>
        <taxon>Enhygromyxa</taxon>
    </lineage>
</organism>
<gene>
    <name evidence="2" type="ORF">DB30_04945</name>
</gene>
<reference evidence="2 3" key="1">
    <citation type="submission" date="2014-12" db="EMBL/GenBank/DDBJ databases">
        <title>Genome assembly of Enhygromyxa salina DSM 15201.</title>
        <authorList>
            <person name="Sharma G."/>
            <person name="Subramanian S."/>
        </authorList>
    </citation>
    <scope>NUCLEOTIDE SEQUENCE [LARGE SCALE GENOMIC DNA]</scope>
    <source>
        <strain evidence="2 3">DSM 15201</strain>
    </source>
</reference>
<evidence type="ECO:0000313" key="2">
    <source>
        <dbReference type="EMBL" id="KIG16073.1"/>
    </source>
</evidence>
<comment type="caution">
    <text evidence="2">The sequence shown here is derived from an EMBL/GenBank/DDBJ whole genome shotgun (WGS) entry which is preliminary data.</text>
</comment>
<feature type="region of interest" description="Disordered" evidence="1">
    <location>
        <begin position="31"/>
        <end position="77"/>
    </location>
</feature>
<evidence type="ECO:0000256" key="1">
    <source>
        <dbReference type="SAM" id="MobiDB-lite"/>
    </source>
</evidence>
<sequence length="218" mass="23403">MSRFTQVCLGLMVLALAILFMWPDRAPGPQAVEPAAAGADHAGPSPASRSVSRTIERSPSKVNARPTEPAAQDPRVAREQLRASILAERARAPVAAPPPQPTPANPSEAAAPAGELKNRIGGHEALLARLNSDFMPLASECIEAARERDPELNGMLTANFEILSDDELGSIVETVDFPEPDETHDDELRTCIRETTLSMILPEAPSGQEQFMLTLPLD</sequence>
<proteinExistence type="predicted"/>
<dbReference type="RefSeq" id="WP_146659354.1">
    <property type="nucleotide sequence ID" value="NZ_JMCC02000043.1"/>
</dbReference>